<accession>A0A323TJ53</accession>
<evidence type="ECO:0000256" key="2">
    <source>
        <dbReference type="ARBA" id="ARBA00008610"/>
    </source>
</evidence>
<keyword evidence="7" id="KW-0812">Transmembrane</keyword>
<gene>
    <name evidence="9" type="ORF">CR194_13790</name>
</gene>
<keyword evidence="4" id="KW-0732">Signal</keyword>
<evidence type="ECO:0000256" key="7">
    <source>
        <dbReference type="SAM" id="Phobius"/>
    </source>
</evidence>
<organism evidence="9 10">
    <name type="scientific">Salipaludibacillus keqinensis</name>
    <dbReference type="NCBI Taxonomy" id="2045207"/>
    <lineage>
        <taxon>Bacteria</taxon>
        <taxon>Bacillati</taxon>
        <taxon>Bacillota</taxon>
        <taxon>Bacilli</taxon>
        <taxon>Bacillales</taxon>
        <taxon>Bacillaceae</taxon>
    </lineage>
</organism>
<evidence type="ECO:0000256" key="5">
    <source>
        <dbReference type="ARBA" id="ARBA00023136"/>
    </source>
</evidence>
<dbReference type="Gene3D" id="3.40.50.2300">
    <property type="match status" value="2"/>
</dbReference>
<evidence type="ECO:0000256" key="4">
    <source>
        <dbReference type="ARBA" id="ARBA00022729"/>
    </source>
</evidence>
<protein>
    <submittedName>
        <fullName evidence="9">BMP family ABC transporter substrate-binding protein</fullName>
    </submittedName>
</protein>
<evidence type="ECO:0000256" key="1">
    <source>
        <dbReference type="ARBA" id="ARBA00004193"/>
    </source>
</evidence>
<feature type="domain" description="ABC transporter substrate-binding protein PnrA-like" evidence="8">
    <location>
        <begin position="58"/>
        <end position="329"/>
    </location>
</feature>
<name>A0A323TJ53_9BACI</name>
<dbReference type="SUPFAM" id="SSF53822">
    <property type="entry name" value="Periplasmic binding protein-like I"/>
    <property type="match status" value="1"/>
</dbReference>
<feature type="transmembrane region" description="Helical" evidence="7">
    <location>
        <begin position="20"/>
        <end position="37"/>
    </location>
</feature>
<keyword evidence="3" id="KW-1003">Cell membrane</keyword>
<dbReference type="AlphaFoldDB" id="A0A323TJ53"/>
<evidence type="ECO:0000313" key="9">
    <source>
        <dbReference type="EMBL" id="PYZ92723.1"/>
    </source>
</evidence>
<evidence type="ECO:0000259" key="8">
    <source>
        <dbReference type="Pfam" id="PF02608"/>
    </source>
</evidence>
<evidence type="ECO:0000256" key="6">
    <source>
        <dbReference type="ARBA" id="ARBA00023288"/>
    </source>
</evidence>
<dbReference type="InterPro" id="IPR028082">
    <property type="entry name" value="Peripla_BP_I"/>
</dbReference>
<keyword evidence="5 7" id="KW-0472">Membrane</keyword>
<dbReference type="PANTHER" id="PTHR34296">
    <property type="entry name" value="TRANSCRIPTIONAL ACTIVATOR PROTEIN MED"/>
    <property type="match status" value="1"/>
</dbReference>
<keyword evidence="6" id="KW-0449">Lipoprotein</keyword>
<dbReference type="InterPro" id="IPR050957">
    <property type="entry name" value="BMP_lipoprotein"/>
</dbReference>
<comment type="similarity">
    <text evidence="2">Belongs to the BMP lipoprotein family.</text>
</comment>
<dbReference type="Pfam" id="PF02608">
    <property type="entry name" value="Bmp"/>
    <property type="match status" value="1"/>
</dbReference>
<evidence type="ECO:0000256" key="3">
    <source>
        <dbReference type="ARBA" id="ARBA00022475"/>
    </source>
</evidence>
<keyword evidence="7" id="KW-1133">Transmembrane helix</keyword>
<dbReference type="PANTHER" id="PTHR34296:SF2">
    <property type="entry name" value="ABC TRANSPORTER GUANOSINE-BINDING PROTEIN NUPN"/>
    <property type="match status" value="1"/>
</dbReference>
<proteinExistence type="inferred from homology"/>
<sequence>MTYLLEDPCMEYSERQPREILIFALLIAILLILTLLYQSRHMILGVETSINEESETYVSILTSDKISDQSWGSFAYRGQMKIEEHYPVHTSLHSELTSEASITETAIDVIDEGAELLIGHGREFSDSFTNLAEEYSSVMFVTIHGESTHENQAVYTFDHSAMEFFAALAASLKSDTEKIGVIEPISDDGYAEFFKGINYYNSQATIYRKTAQSRDDGSEAAHMAKEMIEQGVDVIYTKGNAYNQNVIEHAKKEDIYVIGFMDDQSYMASEHVLTSVVNDIPQLYVMILKDYFSEDGISSGKHVLTESDEVYLLAPLGPMFTEEEKEFIESEMEKYRLGELSF</sequence>
<keyword evidence="10" id="KW-1185">Reference proteome</keyword>
<dbReference type="GO" id="GO:0005886">
    <property type="term" value="C:plasma membrane"/>
    <property type="evidence" value="ECO:0007669"/>
    <property type="project" value="UniProtKB-SubCell"/>
</dbReference>
<evidence type="ECO:0000313" key="10">
    <source>
        <dbReference type="Proteomes" id="UP000248214"/>
    </source>
</evidence>
<dbReference type="EMBL" id="PDOD01000003">
    <property type="protein sequence ID" value="PYZ92723.1"/>
    <property type="molecule type" value="Genomic_DNA"/>
</dbReference>
<dbReference type="Proteomes" id="UP000248214">
    <property type="component" value="Unassembled WGS sequence"/>
</dbReference>
<reference evidence="9 10" key="1">
    <citation type="submission" date="2017-10" db="EMBL/GenBank/DDBJ databases">
        <title>Bacillus sp. nov., a halophilic bacterium isolated from a Keqin Lake.</title>
        <authorList>
            <person name="Wang H."/>
        </authorList>
    </citation>
    <scope>NUCLEOTIDE SEQUENCE [LARGE SCALE GENOMIC DNA]</scope>
    <source>
        <strain evidence="9 10">KQ-12</strain>
    </source>
</reference>
<comment type="caution">
    <text evidence="9">The sequence shown here is derived from an EMBL/GenBank/DDBJ whole genome shotgun (WGS) entry which is preliminary data.</text>
</comment>
<dbReference type="InterPro" id="IPR003760">
    <property type="entry name" value="PnrA-like"/>
</dbReference>
<comment type="subcellular location">
    <subcellularLocation>
        <location evidence="1">Cell membrane</location>
        <topology evidence="1">Lipid-anchor</topology>
    </subcellularLocation>
</comment>